<accession>A0A1D8UVU2</accession>
<dbReference type="KEGG" id="kba:A0U89_12160"/>
<dbReference type="SUPFAM" id="SSF143120">
    <property type="entry name" value="YefM-like"/>
    <property type="match status" value="1"/>
</dbReference>
<name>A0A1D8UVU2_9PROT</name>
<proteinExistence type="inferred from homology"/>
<comment type="similarity">
    <text evidence="1">Belongs to the phD/YefM antitoxin family.</text>
</comment>
<gene>
    <name evidence="2" type="ORF">A0U89_12160</name>
</gene>
<keyword evidence="3" id="KW-1185">Reference proteome</keyword>
<sequence length="80" mass="9258">MQTVNLVDAKAHLSRLVDQAMQGEPVRIMRRGKVIAQINRITRERKPVDLNALRSLTTNMTPQTVPARDMIRDMRDKARY</sequence>
<evidence type="ECO:0000256" key="1">
    <source>
        <dbReference type="ARBA" id="ARBA00009981"/>
    </source>
</evidence>
<dbReference type="OrthoDB" id="9800503at2"/>
<dbReference type="Proteomes" id="UP000179145">
    <property type="component" value="Chromosome"/>
</dbReference>
<evidence type="ECO:0000313" key="3">
    <source>
        <dbReference type="Proteomes" id="UP000179145"/>
    </source>
</evidence>
<evidence type="ECO:0000313" key="2">
    <source>
        <dbReference type="EMBL" id="AOX17768.1"/>
    </source>
</evidence>
<organism evidence="2 3">
    <name type="scientific">Kozakia baliensis</name>
    <dbReference type="NCBI Taxonomy" id="153496"/>
    <lineage>
        <taxon>Bacteria</taxon>
        <taxon>Pseudomonadati</taxon>
        <taxon>Pseudomonadota</taxon>
        <taxon>Alphaproteobacteria</taxon>
        <taxon>Acetobacterales</taxon>
        <taxon>Acetobacteraceae</taxon>
        <taxon>Kozakia</taxon>
    </lineage>
</organism>
<reference evidence="2 3" key="1">
    <citation type="journal article" date="2016" name="Microb. Cell Fact.">
        <title>Dissection of exopolysaccharide biosynthesis in Kozakia baliensis.</title>
        <authorList>
            <person name="Brandt J.U."/>
            <person name="Jakob F."/>
            <person name="Behr J."/>
            <person name="Geissler A.J."/>
            <person name="Vogel R.F."/>
        </authorList>
    </citation>
    <scope>NUCLEOTIDE SEQUENCE [LARGE SCALE GENOMIC DNA]</scope>
    <source>
        <strain evidence="2 3">DSM 14400</strain>
    </source>
</reference>
<protein>
    <submittedName>
        <fullName evidence="2">Prevent-host-death protein</fullName>
    </submittedName>
</protein>
<dbReference type="AlphaFoldDB" id="A0A1D8UVU2"/>
<dbReference type="EMBL" id="CP014674">
    <property type="protein sequence ID" value="AOX17768.1"/>
    <property type="molecule type" value="Genomic_DNA"/>
</dbReference>
<dbReference type="InterPro" id="IPR036165">
    <property type="entry name" value="YefM-like_sf"/>
</dbReference>
<dbReference type="Gene3D" id="3.40.1620.10">
    <property type="entry name" value="YefM-like domain"/>
    <property type="match status" value="1"/>
</dbReference>
<dbReference type="RefSeq" id="WP_070403311.1">
    <property type="nucleotide sequence ID" value="NZ_BJVW01000042.1"/>
</dbReference>
<dbReference type="NCBIfam" id="TIGR01552">
    <property type="entry name" value="phd_fam"/>
    <property type="match status" value="1"/>
</dbReference>